<dbReference type="EMBL" id="BAAACG010000008">
    <property type="protein sequence ID" value="GAA0737596.1"/>
    <property type="molecule type" value="Genomic_DNA"/>
</dbReference>
<comment type="caution">
    <text evidence="2">The sequence shown here is derived from an EMBL/GenBank/DDBJ whole genome shotgun (WGS) entry which is preliminary data.</text>
</comment>
<sequence length="91" mass="10261">MAIQYYLSIKFSNIFIPIGLGILFTIISFIGSGIIPYLWFFLPWSYAGKTMSATHITLSLSSTILMFIIAAIITVFITNKGIKFIKNKDIF</sequence>
<evidence type="ECO:0000256" key="1">
    <source>
        <dbReference type="SAM" id="Phobius"/>
    </source>
</evidence>
<gene>
    <name evidence="2" type="ORF">GCM10008906_13930</name>
</gene>
<keyword evidence="1" id="KW-0812">Transmembrane</keyword>
<protein>
    <submittedName>
        <fullName evidence="2">Uncharacterized protein</fullName>
    </submittedName>
</protein>
<keyword evidence="1" id="KW-1133">Transmembrane helix</keyword>
<accession>A0ABN1JEF7</accession>
<evidence type="ECO:0000313" key="3">
    <source>
        <dbReference type="Proteomes" id="UP001501510"/>
    </source>
</evidence>
<keyword evidence="3" id="KW-1185">Reference proteome</keyword>
<evidence type="ECO:0000313" key="2">
    <source>
        <dbReference type="EMBL" id="GAA0737596.1"/>
    </source>
</evidence>
<reference evidence="2 3" key="1">
    <citation type="journal article" date="2019" name="Int. J. Syst. Evol. Microbiol.">
        <title>The Global Catalogue of Microorganisms (GCM) 10K type strain sequencing project: providing services to taxonomists for standard genome sequencing and annotation.</title>
        <authorList>
            <consortium name="The Broad Institute Genomics Platform"/>
            <consortium name="The Broad Institute Genome Sequencing Center for Infectious Disease"/>
            <person name="Wu L."/>
            <person name="Ma J."/>
        </authorList>
    </citation>
    <scope>NUCLEOTIDE SEQUENCE [LARGE SCALE GENOMIC DNA]</scope>
    <source>
        <strain evidence="2 3">JCM 1407</strain>
    </source>
</reference>
<name>A0ABN1JEF7_9CLOT</name>
<feature type="transmembrane region" description="Helical" evidence="1">
    <location>
        <begin position="59"/>
        <end position="78"/>
    </location>
</feature>
<organism evidence="2 3">
    <name type="scientific">Clostridium oceanicum</name>
    <dbReference type="NCBI Taxonomy" id="1543"/>
    <lineage>
        <taxon>Bacteria</taxon>
        <taxon>Bacillati</taxon>
        <taxon>Bacillota</taxon>
        <taxon>Clostridia</taxon>
        <taxon>Eubacteriales</taxon>
        <taxon>Clostridiaceae</taxon>
        <taxon>Clostridium</taxon>
    </lineage>
</organism>
<feature type="transmembrane region" description="Helical" evidence="1">
    <location>
        <begin position="12"/>
        <end position="39"/>
    </location>
</feature>
<keyword evidence="1" id="KW-0472">Membrane</keyword>
<proteinExistence type="predicted"/>
<dbReference type="Proteomes" id="UP001501510">
    <property type="component" value="Unassembled WGS sequence"/>
</dbReference>